<evidence type="ECO:0000313" key="6">
    <source>
        <dbReference type="EMBL" id="EEN54594.1"/>
    </source>
</evidence>
<evidence type="ECO:0000256" key="3">
    <source>
        <dbReference type="ARBA" id="ARBA00022737"/>
    </source>
</evidence>
<name>C3YYF4_BRAFL</name>
<keyword evidence="3" id="KW-0677">Repeat</keyword>
<organism>
    <name type="scientific">Branchiostoma floridae</name>
    <name type="common">Florida lancelet</name>
    <name type="synonym">Amphioxus</name>
    <dbReference type="NCBI Taxonomy" id="7739"/>
    <lineage>
        <taxon>Eukaryota</taxon>
        <taxon>Metazoa</taxon>
        <taxon>Chordata</taxon>
        <taxon>Cephalochordata</taxon>
        <taxon>Leptocardii</taxon>
        <taxon>Amphioxiformes</taxon>
        <taxon>Branchiostomatidae</taxon>
        <taxon>Branchiostoma</taxon>
    </lineage>
</organism>
<protein>
    <recommendedName>
        <fullName evidence="7">LRRCT domain-containing protein</fullName>
    </recommendedName>
</protein>
<keyword evidence="2 5" id="KW-0732">Signal</keyword>
<dbReference type="Pfam" id="PF13855">
    <property type="entry name" value="LRR_8"/>
    <property type="match status" value="1"/>
</dbReference>
<feature type="non-terminal residue" evidence="6">
    <location>
        <position position="398"/>
    </location>
</feature>
<keyword evidence="4" id="KW-0812">Transmembrane</keyword>
<dbReference type="PANTHER" id="PTHR24369:SF210">
    <property type="entry name" value="CHAOPTIN-RELATED"/>
    <property type="match status" value="1"/>
</dbReference>
<evidence type="ECO:0000256" key="4">
    <source>
        <dbReference type="SAM" id="Phobius"/>
    </source>
</evidence>
<dbReference type="PANTHER" id="PTHR24369">
    <property type="entry name" value="ANTIGEN BSP, PUTATIVE-RELATED"/>
    <property type="match status" value="1"/>
</dbReference>
<dbReference type="PROSITE" id="PS51257">
    <property type="entry name" value="PROKAR_LIPOPROTEIN"/>
    <property type="match status" value="1"/>
</dbReference>
<reference evidence="6" key="1">
    <citation type="journal article" date="2008" name="Nature">
        <title>The amphioxus genome and the evolution of the chordate karyotype.</title>
        <authorList>
            <consortium name="US DOE Joint Genome Institute (JGI-PGF)"/>
            <person name="Putnam N.H."/>
            <person name="Butts T."/>
            <person name="Ferrier D.E.K."/>
            <person name="Furlong R.F."/>
            <person name="Hellsten U."/>
            <person name="Kawashima T."/>
            <person name="Robinson-Rechavi M."/>
            <person name="Shoguchi E."/>
            <person name="Terry A."/>
            <person name="Yu J.-K."/>
            <person name="Benito-Gutierrez E.L."/>
            <person name="Dubchak I."/>
            <person name="Garcia-Fernandez J."/>
            <person name="Gibson-Brown J.J."/>
            <person name="Grigoriev I.V."/>
            <person name="Horton A.C."/>
            <person name="de Jong P.J."/>
            <person name="Jurka J."/>
            <person name="Kapitonov V.V."/>
            <person name="Kohara Y."/>
            <person name="Kuroki Y."/>
            <person name="Lindquist E."/>
            <person name="Lucas S."/>
            <person name="Osoegawa K."/>
            <person name="Pennacchio L.A."/>
            <person name="Salamov A.A."/>
            <person name="Satou Y."/>
            <person name="Sauka-Spengler T."/>
            <person name="Schmutz J."/>
            <person name="Shin-I T."/>
            <person name="Toyoda A."/>
            <person name="Bronner-Fraser M."/>
            <person name="Fujiyama A."/>
            <person name="Holland L.Z."/>
            <person name="Holland P.W.H."/>
            <person name="Satoh N."/>
            <person name="Rokhsar D.S."/>
        </authorList>
    </citation>
    <scope>NUCLEOTIDE SEQUENCE [LARGE SCALE GENOMIC DNA]</scope>
    <source>
        <strain evidence="6">S238N-H82</strain>
        <tissue evidence="6">Testes</tissue>
    </source>
</reference>
<dbReference type="InParanoid" id="C3YYF4"/>
<keyword evidence="4" id="KW-0472">Membrane</keyword>
<accession>C3YYF4</accession>
<dbReference type="EMBL" id="GG666565">
    <property type="protein sequence ID" value="EEN54594.1"/>
    <property type="molecule type" value="Genomic_DNA"/>
</dbReference>
<feature type="chain" id="PRO_5002936181" description="LRRCT domain-containing protein" evidence="5">
    <location>
        <begin position="23"/>
        <end position="398"/>
    </location>
</feature>
<feature type="transmembrane region" description="Helical" evidence="4">
    <location>
        <begin position="372"/>
        <end position="397"/>
    </location>
</feature>
<dbReference type="InterPro" id="IPR001611">
    <property type="entry name" value="Leu-rich_rpt"/>
</dbReference>
<evidence type="ECO:0008006" key="7">
    <source>
        <dbReference type="Google" id="ProtNLM"/>
    </source>
</evidence>
<keyword evidence="4" id="KW-1133">Transmembrane helix</keyword>
<dbReference type="SUPFAM" id="SSF52058">
    <property type="entry name" value="L domain-like"/>
    <property type="match status" value="1"/>
</dbReference>
<dbReference type="Gene3D" id="3.80.10.10">
    <property type="entry name" value="Ribonuclease Inhibitor"/>
    <property type="match status" value="1"/>
</dbReference>
<dbReference type="InterPro" id="IPR032675">
    <property type="entry name" value="LRR_dom_sf"/>
</dbReference>
<evidence type="ECO:0000256" key="2">
    <source>
        <dbReference type="ARBA" id="ARBA00022729"/>
    </source>
</evidence>
<gene>
    <name evidence="6" type="ORF">BRAFLDRAFT_66973</name>
</gene>
<feature type="signal peptide" evidence="5">
    <location>
        <begin position="1"/>
        <end position="22"/>
    </location>
</feature>
<dbReference type="AlphaFoldDB" id="C3YYF4"/>
<keyword evidence="1" id="KW-0433">Leucine-rich repeat</keyword>
<evidence type="ECO:0000256" key="5">
    <source>
        <dbReference type="SAM" id="SignalP"/>
    </source>
</evidence>
<proteinExistence type="predicted"/>
<evidence type="ECO:0000256" key="1">
    <source>
        <dbReference type="ARBA" id="ARBA00022614"/>
    </source>
</evidence>
<sequence>MKAGKLFLLLALGSLWSGCTQSLPTGCTTKRLDLPVPGITLQCKFLGLTEIPPDIPPNADRVELNYNAIRTVKYLPPLPQLYSLDLTFNSIESVNWESLCNLPALHTLYLDHNRLQHVKLDTVIQYLPMLTNVYLANNNLVSCSLYEVGWPQVPWIVMRNNPSPCGCFSLFKLADKTCLERGADPHCSSCSACFFVSGRKREDLYCKSPDEGKKLPLSNVSAELEKCELQKSMATRATITDVTPTRDTTTDLDVVLLITEEAQRTLQNSKIKTPTTKDELKPLLPAPRATTSATASAIMDTGKAKIDKLPASQRDSLLTDGSYHSATPTFNISKTSSNTYSVAKTHATNAGISKSHPSFTGPKSQGERELPIGYISIVVFETALSLMFVACFARLLLV</sequence>
<dbReference type="InterPro" id="IPR050541">
    <property type="entry name" value="LRR_TM_domain-containing"/>
</dbReference>